<dbReference type="GO" id="GO:0016757">
    <property type="term" value="F:glycosyltransferase activity"/>
    <property type="evidence" value="ECO:0007669"/>
    <property type="project" value="UniProtKB-KW"/>
</dbReference>
<sequence>MSSSRLLHPDEYELETRSSVDSEESFNLDEADFESQIPPRPRRLLRRVPFLSRIFASTYSGYRRLKTSRPLISASARPSCFRRFLFRRVCFYLHAVIGIVLALVILTAILRPSYTRLPPHYTSLRSAVSHSSASGRGNPGNEKVFIAVSLYDRGGKLAQGQWGTTILQLIDLIGEDNAFLSIYENDSGPEGESALQILGEQVPSNKSIIIEEHIDLSSLPRVTIPGGSKRTKRIDYLAEVRNRALRPLEDSETQYDKLLFINDVFFDPIDALHLLFSTNVNDDGIAQYRAACAVDFSNPFKFYDTYATRDVQGYGVGLPFFPWFTTAGEGQSRRDVLAEKDAVRVRSCWGGMVAFDARFFQGDTKPAVEMGGKQFPVRFRSAPDLFWEASECCLIHADIENPPSSGDEIVETGIYMNPFVRVAYDGHTLSWLRTTRRFEKLYSFIHGIGSRLVGMPWFNPRRSEVGGQTVEETVWVPNDKDDGGGSFQTVTRVAGNDGYCGRRGLQVIVEHRKEGQDGFESIPPFDFSSRVTGIIHSVFESFLEENTAHTLYESRHAPTSKDQDIVISTHTSSATGYKTPPVFHTRKPPSPPPSSYHSDINSTRISPGQKRFTKMYPIADIDDTAGFMAAARALKLDPNAYKRESSVDADSEDASSEHSSLSKTHDNFARKLSVLTDDFVLTSTPKESNTPTHTPVAEFQVKDGANFAGPGNDSALARLVAESMPLDIAEQSSAHEFASAHTFITASHTSVQDEDDREHQTTFESWGTPETRDKPAARVRRVIIRGLPSTWKTPSRVLSLIHGGTIESIYMTPTSTAQVLFCEHEACKAFYDKYPNGIDLDKERKVTVFVEMGREVDVVSSQLSFSLSTGATRVVRAVGVDLDVTMGQLSGLATSNHRKVEKILDSYVPGEARNVFFRFCSINDAVCFRAVLVRNESWEHCNIQYAADPCELATGYHAN</sequence>
<dbReference type="Pfam" id="PF11735">
    <property type="entry name" value="CAP59_mtransfer"/>
    <property type="match status" value="1"/>
</dbReference>
<feature type="region of interest" description="Disordered" evidence="1">
    <location>
        <begin position="749"/>
        <end position="772"/>
    </location>
</feature>
<keyword evidence="4" id="KW-1185">Reference proteome</keyword>
<feature type="region of interest" description="Disordered" evidence="1">
    <location>
        <begin position="1"/>
        <end position="27"/>
    </location>
</feature>
<evidence type="ECO:0000313" key="4">
    <source>
        <dbReference type="Proteomes" id="UP000326198"/>
    </source>
</evidence>
<feature type="transmembrane region" description="Helical" evidence="2">
    <location>
        <begin position="89"/>
        <end position="110"/>
    </location>
</feature>
<keyword evidence="3" id="KW-0328">Glycosyltransferase</keyword>
<protein>
    <submittedName>
        <fullName evidence="3">Cryptococcal mannosyltransferase 1-domain-containing protein</fullName>
    </submittedName>
</protein>
<feature type="compositionally biased region" description="Basic and acidic residues" evidence="1">
    <location>
        <begin position="7"/>
        <end position="20"/>
    </location>
</feature>
<keyword evidence="2" id="KW-1133">Transmembrane helix</keyword>
<evidence type="ECO:0000256" key="2">
    <source>
        <dbReference type="SAM" id="Phobius"/>
    </source>
</evidence>
<dbReference type="AlphaFoldDB" id="A0A5N7B4I5"/>
<accession>A0A5N7B4I5</accession>
<dbReference type="PANTHER" id="PTHR34144">
    <property type="entry name" value="CHROMOSOME 8, WHOLE GENOME SHOTGUN SEQUENCE"/>
    <property type="match status" value="1"/>
</dbReference>
<dbReference type="PANTHER" id="PTHR34144:SF8">
    <property type="entry name" value="GLYCOSYLTRANSFERASE FAMILY 69 PROTEIN"/>
    <property type="match status" value="1"/>
</dbReference>
<feature type="region of interest" description="Disordered" evidence="1">
    <location>
        <begin position="572"/>
        <end position="604"/>
    </location>
</feature>
<keyword evidence="3" id="KW-0808">Transferase</keyword>
<gene>
    <name evidence="3" type="ORF">BDV26DRAFT_282924</name>
</gene>
<dbReference type="OrthoDB" id="262547at2759"/>
<name>A0A5N7B4I5_9EURO</name>
<organism evidence="3 4">
    <name type="scientific">Aspergillus bertholletiae</name>
    <dbReference type="NCBI Taxonomy" id="1226010"/>
    <lineage>
        <taxon>Eukaryota</taxon>
        <taxon>Fungi</taxon>
        <taxon>Dikarya</taxon>
        <taxon>Ascomycota</taxon>
        <taxon>Pezizomycotina</taxon>
        <taxon>Eurotiomycetes</taxon>
        <taxon>Eurotiomycetidae</taxon>
        <taxon>Eurotiales</taxon>
        <taxon>Aspergillaceae</taxon>
        <taxon>Aspergillus</taxon>
        <taxon>Aspergillus subgen. Circumdati</taxon>
    </lineage>
</organism>
<keyword evidence="2" id="KW-0472">Membrane</keyword>
<dbReference type="EMBL" id="ML736247">
    <property type="protein sequence ID" value="KAE8376090.1"/>
    <property type="molecule type" value="Genomic_DNA"/>
</dbReference>
<evidence type="ECO:0000256" key="1">
    <source>
        <dbReference type="SAM" id="MobiDB-lite"/>
    </source>
</evidence>
<keyword evidence="2" id="KW-0812">Transmembrane</keyword>
<evidence type="ECO:0000313" key="3">
    <source>
        <dbReference type="EMBL" id="KAE8376090.1"/>
    </source>
</evidence>
<proteinExistence type="predicted"/>
<dbReference type="Proteomes" id="UP000326198">
    <property type="component" value="Unassembled WGS sequence"/>
</dbReference>
<reference evidence="3 4" key="1">
    <citation type="submission" date="2019-04" db="EMBL/GenBank/DDBJ databases">
        <title>Friends and foes A comparative genomics studyof 23 Aspergillus species from section Flavi.</title>
        <authorList>
            <consortium name="DOE Joint Genome Institute"/>
            <person name="Kjaerbolling I."/>
            <person name="Vesth T."/>
            <person name="Frisvad J.C."/>
            <person name="Nybo J.L."/>
            <person name="Theobald S."/>
            <person name="Kildgaard S."/>
            <person name="Isbrandt T."/>
            <person name="Kuo A."/>
            <person name="Sato A."/>
            <person name="Lyhne E.K."/>
            <person name="Kogle M.E."/>
            <person name="Wiebenga A."/>
            <person name="Kun R.S."/>
            <person name="Lubbers R.J."/>
            <person name="Makela M.R."/>
            <person name="Barry K."/>
            <person name="Chovatia M."/>
            <person name="Clum A."/>
            <person name="Daum C."/>
            <person name="Haridas S."/>
            <person name="He G."/>
            <person name="LaButti K."/>
            <person name="Lipzen A."/>
            <person name="Mondo S."/>
            <person name="Riley R."/>
            <person name="Salamov A."/>
            <person name="Simmons B.A."/>
            <person name="Magnuson J.K."/>
            <person name="Henrissat B."/>
            <person name="Mortensen U.H."/>
            <person name="Larsen T.O."/>
            <person name="Devries R.P."/>
            <person name="Grigoriev I.V."/>
            <person name="Machida M."/>
            <person name="Baker S.E."/>
            <person name="Andersen M.R."/>
        </authorList>
    </citation>
    <scope>NUCLEOTIDE SEQUENCE [LARGE SCALE GENOMIC DNA]</scope>
    <source>
        <strain evidence="3 4">IBT 29228</strain>
    </source>
</reference>
<dbReference type="InterPro" id="IPR021047">
    <property type="entry name" value="Mannosyltransferase_CMT1"/>
</dbReference>